<comment type="caution">
    <text evidence="1">The sequence shown here is derived from an EMBL/GenBank/DDBJ whole genome shotgun (WGS) entry which is preliminary data.</text>
</comment>
<dbReference type="AlphaFoldDB" id="A0A511RK77"/>
<dbReference type="Proteomes" id="UP000321827">
    <property type="component" value="Unassembled WGS sequence"/>
</dbReference>
<reference evidence="1 2" key="1">
    <citation type="submission" date="2019-07" db="EMBL/GenBank/DDBJ databases">
        <title>Whole genome shotgun sequence of Oceanithermus desulfurans NBRC 100063.</title>
        <authorList>
            <person name="Hosoyama A."/>
            <person name="Uohara A."/>
            <person name="Ohji S."/>
            <person name="Ichikawa N."/>
        </authorList>
    </citation>
    <scope>NUCLEOTIDE SEQUENCE [LARGE SCALE GENOMIC DNA]</scope>
    <source>
        <strain evidence="1 2">NBRC 100063</strain>
    </source>
</reference>
<dbReference type="EMBL" id="BJXN01000009">
    <property type="protein sequence ID" value="GEM90050.1"/>
    <property type="molecule type" value="Genomic_DNA"/>
</dbReference>
<accession>A0A511RK77</accession>
<evidence type="ECO:0008006" key="3">
    <source>
        <dbReference type="Google" id="ProtNLM"/>
    </source>
</evidence>
<name>A0A511RK77_9DEIN</name>
<dbReference type="InterPro" id="IPR021799">
    <property type="entry name" value="PIN-like_prokaryotic"/>
</dbReference>
<proteinExistence type="predicted"/>
<dbReference type="OrthoDB" id="573212at2"/>
<evidence type="ECO:0000313" key="2">
    <source>
        <dbReference type="Proteomes" id="UP000321827"/>
    </source>
</evidence>
<dbReference type="Pfam" id="PF11848">
    <property type="entry name" value="DUF3368"/>
    <property type="match status" value="1"/>
</dbReference>
<dbReference type="Gene3D" id="3.40.50.1010">
    <property type="entry name" value="5'-nuclease"/>
    <property type="match status" value="1"/>
</dbReference>
<dbReference type="RefSeq" id="WP_147147450.1">
    <property type="nucleotide sequence ID" value="NZ_BJXN01000009.1"/>
</dbReference>
<organism evidence="1 2">
    <name type="scientific">Oceanithermus desulfurans NBRC 100063</name>
    <dbReference type="NCBI Taxonomy" id="1227550"/>
    <lineage>
        <taxon>Bacteria</taxon>
        <taxon>Thermotogati</taxon>
        <taxon>Deinococcota</taxon>
        <taxon>Deinococci</taxon>
        <taxon>Thermales</taxon>
        <taxon>Thermaceae</taxon>
        <taxon>Oceanithermus</taxon>
    </lineage>
</organism>
<protein>
    <recommendedName>
        <fullName evidence="3">PIN domain-containing protein</fullName>
    </recommendedName>
</protein>
<sequence length="159" mass="17603">MILVVDTSTLLDLESVNGLPLLPKLARSVHVLDVVLNECGAELTEEIRAAGYREVAVPRSWVMPALGLRTANLSSTDALVLYYAKKNKAILVASDGPLRKRAARHGVEVHGAIWVAQRALDEVLIEPNELCAWLEGWLASGRRLPQDEIDRLRELMKCK</sequence>
<dbReference type="InterPro" id="IPR029060">
    <property type="entry name" value="PIN-like_dom_sf"/>
</dbReference>
<dbReference type="SUPFAM" id="SSF88723">
    <property type="entry name" value="PIN domain-like"/>
    <property type="match status" value="1"/>
</dbReference>
<evidence type="ECO:0000313" key="1">
    <source>
        <dbReference type="EMBL" id="GEM90050.1"/>
    </source>
</evidence>
<gene>
    <name evidence="1" type="ORF">ODE01S_14840</name>
</gene>